<keyword evidence="1" id="KW-0812">Transmembrane</keyword>
<dbReference type="Proteomes" id="UP000281128">
    <property type="component" value="Unassembled WGS sequence"/>
</dbReference>
<reference evidence="2 3" key="1">
    <citation type="submission" date="2018-09" db="EMBL/GenBank/DDBJ databases">
        <title>Roseovarius spongiae sp. nov., isolated from a marine sponge.</title>
        <authorList>
            <person name="Zhuang L."/>
            <person name="Luo L."/>
        </authorList>
    </citation>
    <scope>NUCLEOTIDE SEQUENCE [LARGE SCALE GENOMIC DNA]</scope>
    <source>
        <strain evidence="2 3">HN-E21</strain>
    </source>
</reference>
<keyword evidence="1" id="KW-1133">Transmembrane helix</keyword>
<keyword evidence="3" id="KW-1185">Reference proteome</keyword>
<proteinExistence type="predicted"/>
<protein>
    <submittedName>
        <fullName evidence="2">Uncharacterized protein</fullName>
    </submittedName>
</protein>
<feature type="transmembrane region" description="Helical" evidence="1">
    <location>
        <begin position="184"/>
        <end position="205"/>
    </location>
</feature>
<dbReference type="AlphaFoldDB" id="A0A3A8AR45"/>
<dbReference type="EMBL" id="RAPE01000005">
    <property type="protein sequence ID" value="RKF13093.1"/>
    <property type="molecule type" value="Genomic_DNA"/>
</dbReference>
<feature type="transmembrane region" description="Helical" evidence="1">
    <location>
        <begin position="123"/>
        <end position="143"/>
    </location>
</feature>
<evidence type="ECO:0000313" key="3">
    <source>
        <dbReference type="Proteomes" id="UP000281128"/>
    </source>
</evidence>
<comment type="caution">
    <text evidence="2">The sequence shown here is derived from an EMBL/GenBank/DDBJ whole genome shotgun (WGS) entry which is preliminary data.</text>
</comment>
<gene>
    <name evidence="2" type="ORF">D6850_15590</name>
</gene>
<feature type="transmembrane region" description="Helical" evidence="1">
    <location>
        <begin position="57"/>
        <end position="74"/>
    </location>
</feature>
<evidence type="ECO:0000313" key="2">
    <source>
        <dbReference type="EMBL" id="RKF13093.1"/>
    </source>
</evidence>
<organism evidence="2 3">
    <name type="scientific">Roseovarius spongiae</name>
    <dbReference type="NCBI Taxonomy" id="2320272"/>
    <lineage>
        <taxon>Bacteria</taxon>
        <taxon>Pseudomonadati</taxon>
        <taxon>Pseudomonadota</taxon>
        <taxon>Alphaproteobacteria</taxon>
        <taxon>Rhodobacterales</taxon>
        <taxon>Roseobacteraceae</taxon>
        <taxon>Roseovarius</taxon>
    </lineage>
</organism>
<feature type="transmembrane region" description="Helical" evidence="1">
    <location>
        <begin position="217"/>
        <end position="241"/>
    </location>
</feature>
<dbReference type="OrthoDB" id="7738422at2"/>
<accession>A0A3A8AR45</accession>
<keyword evidence="1" id="KW-0472">Membrane</keyword>
<sequence>MLLAFPSLVLPSVASDTSQMVVIFALLAALLVFFEYQGRCPSIIEFRFAPPYNRLKFGFVAVTIVMMSVVTRHLDDPGNWSMLLMRVGQSIGQTLDFPYSPVRLVLYLLPAQADPQTTELLRIYAGVCYGMSLLMIVCFAALVRLWGWPVRRGAFNVWLNLPLFDPTGGGDVVEKLNREASVNISLGFLMPFLLPAVVLFASKVFDQFGMIGPQTLIWVTCAWAFVPASMIMRGIAVNRIAELITAKRRRAYARAADADARDGLQTV</sequence>
<evidence type="ECO:0000256" key="1">
    <source>
        <dbReference type="SAM" id="Phobius"/>
    </source>
</evidence>
<name>A0A3A8AR45_9RHOB</name>
<feature type="transmembrane region" description="Helical" evidence="1">
    <location>
        <begin position="20"/>
        <end position="36"/>
    </location>
</feature>